<protein>
    <submittedName>
        <fullName evidence="1">Uncharacterized protein</fullName>
    </submittedName>
</protein>
<keyword evidence="2" id="KW-1185">Reference proteome</keyword>
<dbReference type="EMBL" id="KV748287">
    <property type="protein sequence ID" value="OCK86713.1"/>
    <property type="molecule type" value="Genomic_DNA"/>
</dbReference>
<accession>A0ACC8EKJ4</accession>
<dbReference type="Proteomes" id="UP000250078">
    <property type="component" value="Unassembled WGS sequence"/>
</dbReference>
<evidence type="ECO:0000313" key="2">
    <source>
        <dbReference type="Proteomes" id="UP000250078"/>
    </source>
</evidence>
<evidence type="ECO:0000313" key="1">
    <source>
        <dbReference type="EMBL" id="OCK86713.1"/>
    </source>
</evidence>
<reference evidence="1 2" key="1">
    <citation type="journal article" date="2016" name="Nat. Commun.">
        <title>Ectomycorrhizal ecology is imprinted in the genome of the dominant symbiotic fungus Cenococcum geophilum.</title>
        <authorList>
            <consortium name="DOE Joint Genome Institute"/>
            <person name="Peter M."/>
            <person name="Kohler A."/>
            <person name="Ohm R.A."/>
            <person name="Kuo A."/>
            <person name="Krutzmann J."/>
            <person name="Morin E."/>
            <person name="Arend M."/>
            <person name="Barry K.W."/>
            <person name="Binder M."/>
            <person name="Choi C."/>
            <person name="Clum A."/>
            <person name="Copeland A."/>
            <person name="Grisel N."/>
            <person name="Haridas S."/>
            <person name="Kipfer T."/>
            <person name="LaButti K."/>
            <person name="Lindquist E."/>
            <person name="Lipzen A."/>
            <person name="Maire R."/>
            <person name="Meier B."/>
            <person name="Mihaltcheva S."/>
            <person name="Molinier V."/>
            <person name="Murat C."/>
            <person name="Poggeler S."/>
            <person name="Quandt C.A."/>
            <person name="Sperisen C."/>
            <person name="Tritt A."/>
            <person name="Tisserant E."/>
            <person name="Crous P.W."/>
            <person name="Henrissat B."/>
            <person name="Nehls U."/>
            <person name="Egli S."/>
            <person name="Spatafora J.W."/>
            <person name="Grigoriev I.V."/>
            <person name="Martin F.M."/>
        </authorList>
    </citation>
    <scope>NUCLEOTIDE SEQUENCE [LARGE SCALE GENOMIC DNA]</scope>
    <source>
        <strain evidence="1 2">1.58</strain>
    </source>
</reference>
<sequence length="461" mass="51381">MSFTARSKSARISGFPDIPHDGQENVAHKERIIPTEEPMSSSNSIREASSKRSYPSLSDNPPVYTIDLSLPPSQRYVQVATDYKGFVSELTVLFKEIVSEIGLSAGFVTALARAFLWRLCSKEQTEEIRGIGEVTGVDMYLLVAFNVLLDLFMGCTSGGMRVKDGKIAKMLHFRTLDWGMDILRKVIVQLEFVEHPGGEVIARSITYVGFVGVLTGVRKDLSVSLNFRPYHNDDTLRMANVRFYGHHLLVLLGLRPSISSKLRDLIIPKRHESKFSKKTTKPLPDLAEIIRDFPAVPTTAAYLIFSDGEHTAVMEKDRVTASTQTSKNFIVATNHDAAYEGGSPGHVPHAKQHAALGMQDLIDESMDRKGCITAKWKRACRRYRRTHPDATDDEVCIMKKTLIDWVEDYPITNEETHFAAIMDPKAGEVAWISRWEYSAIAMADDSSGAGTIMDEHPASGE</sequence>
<organism evidence="1 2">
    <name type="scientific">Cenococcum geophilum 1.58</name>
    <dbReference type="NCBI Taxonomy" id="794803"/>
    <lineage>
        <taxon>Eukaryota</taxon>
        <taxon>Fungi</taxon>
        <taxon>Dikarya</taxon>
        <taxon>Ascomycota</taxon>
        <taxon>Pezizomycotina</taxon>
        <taxon>Dothideomycetes</taxon>
        <taxon>Pleosporomycetidae</taxon>
        <taxon>Gloniales</taxon>
        <taxon>Gloniaceae</taxon>
        <taxon>Cenococcum</taxon>
    </lineage>
</organism>
<proteinExistence type="predicted"/>
<gene>
    <name evidence="1" type="ORF">K441DRAFT_701726</name>
</gene>
<name>A0ACC8EKJ4_9PEZI</name>